<dbReference type="Proteomes" id="UP000317155">
    <property type="component" value="Unassembled WGS sequence"/>
</dbReference>
<proteinExistence type="predicted"/>
<feature type="region of interest" description="Disordered" evidence="1">
    <location>
        <begin position="607"/>
        <end position="628"/>
    </location>
</feature>
<feature type="compositionally biased region" description="Pro residues" evidence="1">
    <location>
        <begin position="618"/>
        <end position="628"/>
    </location>
</feature>
<comment type="caution">
    <text evidence="2">The sequence shown here is derived from an EMBL/GenBank/DDBJ whole genome shotgun (WGS) entry which is preliminary data.</text>
</comment>
<evidence type="ECO:0000313" key="2">
    <source>
        <dbReference type="EMBL" id="TRO81242.1"/>
    </source>
</evidence>
<accession>A0A550JDH4</accession>
<dbReference type="EMBL" id="VJVV01000006">
    <property type="protein sequence ID" value="TRO81242.1"/>
    <property type="molecule type" value="Genomic_DNA"/>
</dbReference>
<evidence type="ECO:0000256" key="1">
    <source>
        <dbReference type="SAM" id="MobiDB-lite"/>
    </source>
</evidence>
<protein>
    <submittedName>
        <fullName evidence="2">Uncharacterized protein</fullName>
    </submittedName>
</protein>
<evidence type="ECO:0000313" key="3">
    <source>
        <dbReference type="Proteomes" id="UP000317155"/>
    </source>
</evidence>
<dbReference type="RefSeq" id="WP_092057972.1">
    <property type="nucleotide sequence ID" value="NZ_FOJJ01000038.1"/>
</dbReference>
<gene>
    <name evidence="2" type="ORF">FL622_10065</name>
</gene>
<sequence>MNQEHLQRFAEQLAHWAGQALAEGRFPFRRVDLHPPLLTEAGEESPALVLWINRESHMAGGLLLIPQGLPAEVTESGRRCAAALGLRHFAVWAPHELSIWEIRADSLVRHRDIPLSGDHPGAFQQALWQLLEALKPLSVMGAVPAADLDGSYLANLWRAAPRDSRDALEEGFRTLRATQREVGEDPRERACDKGVLTLLRLLALAACDRLPNGGPPEGLETALSETLSELPEGLRESLAPAPWEMPLPFPVAVRFHHLARRLGQLDVGRDRERLIRALDLFAAGEDLGAGTDDAPLPDWDEPVLLLHPPLSTAKEGRRALMEVGRAPLLALLALRRELTGLPPALRQSEDIFSLAPAVAPRLIRGRLDERRIPDREERAILTTRLRSSWPTRRFRLDAKAPRWHWEFLHLLGLAAEEGHIILDTPRGWLNAPAGAALVELLREEFTLVEVTLTGAGGLHLELVKARRPEQGTRFLRTAGERTLPWRELVAGHRALLTLALTLDDGLFALLESGRLAIPTPDDWPADRGTEVFLFSRSTLGRHLWSIVAGDRPLPEVGTLCECARRFGLPLPGREVLDQLRLLDWHRGRPLPATELLDQAVERWLGSTRPASETGDVPPASPAPPRPTPPSAALLARIVARVFVDGIPRFPEHYLYDHYRPELVDYRMTPPLALREEFFGRFTLVDGDDKTLIVDGEETAQALLLAAAGGRREVALPRERALTEAILARYRADLRALRGKLIQACHAAIPQAATADRMVEKLWRDQNLPPASFLGEAD</sequence>
<dbReference type="AlphaFoldDB" id="A0A550JDH4"/>
<keyword evidence="3" id="KW-1185">Reference proteome</keyword>
<dbReference type="OrthoDB" id="5400823at2"/>
<name>A0A550JDH4_9BACT</name>
<organism evidence="2 3">
    <name type="scientific">Trichloromonas acetexigens</name>
    <dbReference type="NCBI Taxonomy" id="38815"/>
    <lineage>
        <taxon>Bacteria</taxon>
        <taxon>Pseudomonadati</taxon>
        <taxon>Thermodesulfobacteriota</taxon>
        <taxon>Desulfuromonadia</taxon>
        <taxon>Desulfuromonadales</taxon>
        <taxon>Trichloromonadaceae</taxon>
        <taxon>Trichloromonas</taxon>
    </lineage>
</organism>
<reference evidence="2 3" key="1">
    <citation type="submission" date="2019-07" db="EMBL/GenBank/DDBJ databases">
        <title>Insights of Desulfuromonas acetexigens electromicrobiology.</title>
        <authorList>
            <person name="Katuri K."/>
            <person name="Sapireddy V."/>
            <person name="Shaw D.R."/>
            <person name="Saikaly P."/>
        </authorList>
    </citation>
    <scope>NUCLEOTIDE SEQUENCE [LARGE SCALE GENOMIC DNA]</scope>
    <source>
        <strain evidence="2 3">2873</strain>
    </source>
</reference>